<dbReference type="PROSITE" id="PS00165">
    <property type="entry name" value="DEHYDRATASE_SER_THR"/>
    <property type="match status" value="1"/>
</dbReference>
<evidence type="ECO:0000313" key="16">
    <source>
        <dbReference type="Proteomes" id="UP000623678"/>
    </source>
</evidence>
<evidence type="ECO:0000256" key="6">
    <source>
        <dbReference type="ARBA" id="ARBA00018679"/>
    </source>
</evidence>
<gene>
    <name evidence="15" type="ORF">H8705_07565</name>
</gene>
<evidence type="ECO:0000256" key="10">
    <source>
        <dbReference type="ARBA" id="ARBA00049144"/>
    </source>
</evidence>
<evidence type="ECO:0000256" key="2">
    <source>
        <dbReference type="ARBA" id="ARBA00003648"/>
    </source>
</evidence>
<dbReference type="NCBIfam" id="TIGR00260">
    <property type="entry name" value="thrC"/>
    <property type="match status" value="1"/>
</dbReference>
<evidence type="ECO:0000259" key="13">
    <source>
        <dbReference type="Pfam" id="PF00291"/>
    </source>
</evidence>
<dbReference type="SUPFAM" id="SSF53686">
    <property type="entry name" value="Tryptophan synthase beta subunit-like PLP-dependent enzymes"/>
    <property type="match status" value="1"/>
</dbReference>
<dbReference type="PANTHER" id="PTHR43515">
    <property type="entry name" value="THREONINE SYNTHASE-LIKE 1"/>
    <property type="match status" value="1"/>
</dbReference>
<dbReference type="GO" id="GO:0005737">
    <property type="term" value="C:cytoplasm"/>
    <property type="evidence" value="ECO:0007669"/>
    <property type="project" value="TreeGrafter"/>
</dbReference>
<evidence type="ECO:0000313" key="15">
    <source>
        <dbReference type="EMBL" id="MBC8585438.1"/>
    </source>
</evidence>
<dbReference type="GO" id="GO:0030170">
    <property type="term" value="F:pyridoxal phosphate binding"/>
    <property type="evidence" value="ECO:0007669"/>
    <property type="project" value="InterPro"/>
</dbReference>
<dbReference type="RefSeq" id="WP_262395217.1">
    <property type="nucleotide sequence ID" value="NZ_JACRTD010000004.1"/>
</dbReference>
<keyword evidence="8" id="KW-0791">Threonine biosynthesis</keyword>
<evidence type="ECO:0000256" key="3">
    <source>
        <dbReference type="ARBA" id="ARBA00004979"/>
    </source>
</evidence>
<comment type="catalytic activity">
    <reaction evidence="10">
        <text>O-phospho-L-homoserine + H2O = L-threonine + phosphate</text>
        <dbReference type="Rhea" id="RHEA:10840"/>
        <dbReference type="ChEBI" id="CHEBI:15377"/>
        <dbReference type="ChEBI" id="CHEBI:43474"/>
        <dbReference type="ChEBI" id="CHEBI:57590"/>
        <dbReference type="ChEBI" id="CHEBI:57926"/>
        <dbReference type="EC" id="4.2.3.1"/>
    </reaction>
</comment>
<comment type="pathway">
    <text evidence="3">Amino-acid biosynthesis; L-threonine biosynthesis; L-threonine from L-aspartate: step 5/5.</text>
</comment>
<dbReference type="Proteomes" id="UP000623678">
    <property type="component" value="Unassembled WGS sequence"/>
</dbReference>
<keyword evidence="16" id="KW-1185">Reference proteome</keyword>
<comment type="function">
    <text evidence="2">Catalyzes the gamma-elimination of phosphate from L-phosphohomoserine and the beta-addition of water to produce L-threonine.</text>
</comment>
<evidence type="ECO:0000256" key="5">
    <source>
        <dbReference type="ARBA" id="ARBA00013028"/>
    </source>
</evidence>
<dbReference type="EMBL" id="JACRTD010000004">
    <property type="protein sequence ID" value="MBC8585438.1"/>
    <property type="molecule type" value="Genomic_DNA"/>
</dbReference>
<evidence type="ECO:0000256" key="9">
    <source>
        <dbReference type="ARBA" id="ARBA00022898"/>
    </source>
</evidence>
<evidence type="ECO:0000256" key="11">
    <source>
        <dbReference type="NCBIfam" id="TIGR00260"/>
    </source>
</evidence>
<dbReference type="CDD" id="cd01560">
    <property type="entry name" value="Thr-synth_2"/>
    <property type="match status" value="1"/>
</dbReference>
<keyword evidence="9 12" id="KW-0663">Pyridoxal phosphate</keyword>
<feature type="domain" description="Threonine synthase N-terminal" evidence="14">
    <location>
        <begin position="3"/>
        <end position="79"/>
    </location>
</feature>
<dbReference type="EC" id="4.2.3.1" evidence="5 11"/>
<comment type="caution">
    <text evidence="15">The sequence shown here is derived from an EMBL/GenBank/DDBJ whole genome shotgun (WGS) entry which is preliminary data.</text>
</comment>
<comment type="cofactor">
    <cofactor evidence="1 12">
        <name>pyridoxal 5'-phosphate</name>
        <dbReference type="ChEBI" id="CHEBI:597326"/>
    </cofactor>
</comment>
<evidence type="ECO:0000256" key="12">
    <source>
        <dbReference type="PIRSR" id="PIRSR604450-51"/>
    </source>
</evidence>
<dbReference type="GO" id="GO:0009088">
    <property type="term" value="P:threonine biosynthetic process"/>
    <property type="evidence" value="ECO:0007669"/>
    <property type="project" value="UniProtKB-UniRule"/>
</dbReference>
<keyword evidence="15" id="KW-0456">Lyase</keyword>
<dbReference type="GO" id="GO:0004795">
    <property type="term" value="F:threonine synthase activity"/>
    <property type="evidence" value="ECO:0007669"/>
    <property type="project" value="UniProtKB-UniRule"/>
</dbReference>
<feature type="domain" description="Tryptophan synthase beta chain-like PALP" evidence="13">
    <location>
        <begin position="103"/>
        <end position="422"/>
    </location>
</feature>
<reference evidence="15" key="1">
    <citation type="submission" date="2020-08" db="EMBL/GenBank/DDBJ databases">
        <title>Genome public.</title>
        <authorList>
            <person name="Liu C."/>
            <person name="Sun Q."/>
        </authorList>
    </citation>
    <scope>NUCLEOTIDE SEQUENCE</scope>
    <source>
        <strain evidence="15">NSJ-64</strain>
    </source>
</reference>
<name>A0A926EL68_9FIRM</name>
<dbReference type="InterPro" id="IPR001926">
    <property type="entry name" value="TrpB-like_PALP"/>
</dbReference>
<dbReference type="InterPro" id="IPR000634">
    <property type="entry name" value="Ser/Thr_deHydtase_PyrdxlP-BS"/>
</dbReference>
<dbReference type="Pfam" id="PF14821">
    <property type="entry name" value="Thr_synth_N"/>
    <property type="match status" value="1"/>
</dbReference>
<evidence type="ECO:0000256" key="4">
    <source>
        <dbReference type="ARBA" id="ARBA00005517"/>
    </source>
</evidence>
<dbReference type="PANTHER" id="PTHR43515:SF1">
    <property type="entry name" value="THREONINE SYNTHASE-LIKE 1"/>
    <property type="match status" value="1"/>
</dbReference>
<dbReference type="Pfam" id="PF00291">
    <property type="entry name" value="PALP"/>
    <property type="match status" value="1"/>
</dbReference>
<evidence type="ECO:0000256" key="1">
    <source>
        <dbReference type="ARBA" id="ARBA00001933"/>
    </source>
</evidence>
<accession>A0A926EL68</accession>
<evidence type="ECO:0000259" key="14">
    <source>
        <dbReference type="Pfam" id="PF14821"/>
    </source>
</evidence>
<comment type="similarity">
    <text evidence="4">Belongs to the threonine synthase family.</text>
</comment>
<organism evidence="15 16">
    <name type="scientific">Youxingia wuxianensis</name>
    <dbReference type="NCBI Taxonomy" id="2763678"/>
    <lineage>
        <taxon>Bacteria</taxon>
        <taxon>Bacillati</taxon>
        <taxon>Bacillota</taxon>
        <taxon>Clostridia</taxon>
        <taxon>Eubacteriales</taxon>
        <taxon>Oscillospiraceae</taxon>
        <taxon>Youxingia</taxon>
    </lineage>
</organism>
<protein>
    <recommendedName>
        <fullName evidence="6 11">Threonine synthase</fullName>
        <ecNumber evidence="5 11">4.2.3.1</ecNumber>
    </recommendedName>
</protein>
<dbReference type="Gene3D" id="3.40.50.1100">
    <property type="match status" value="2"/>
</dbReference>
<dbReference type="InterPro" id="IPR004450">
    <property type="entry name" value="Thr_synthase-like"/>
</dbReference>
<sequence>MDYISTRDKNLKISSSQAIVAGLSKDGGLFLPETIPSFSLAEIQAMAKMDYIGRAAQVLSAFLTDFTKEELTEYISQAYRREKFPPKEVAPVISLDAQANILELFHGPTCAFKDFALQLLPYLLTASLKKNGVNKTVVILVATSGDTGKAALEGFADVPGTKICVFYPEGGTSNIQRLQMTTQTGENVMVFAAKGNFDDAQNGVKRIFTDKEFAKALDEKGFLLSSANSINWGRLAPQIAYYFSAYCEMLLAGRIALGDKINIVVPTGNFGNILAAYFAKRCGLPVNMLVCASNRNNVLTDFITTGTYDKNRDFYLTSSPSMDILISSNLERLLFMLSGQEDEKIRELMNQLVSCGRYTVDDLLREKIKAEFACGCADDGKTFETIGEVYKKTGYLCDTHTAVAVRVYEEYRAATGDKTPTVIASTASPFKFAGSVLPALGEKPQGDDFDLLWALAEKTQRTPPPALTELKNKQERFTAVVEPKKMKDAVAGWLDVK</sequence>
<proteinExistence type="inferred from homology"/>
<evidence type="ECO:0000256" key="7">
    <source>
        <dbReference type="ARBA" id="ARBA00022605"/>
    </source>
</evidence>
<dbReference type="Gene3D" id="3.90.1380.10">
    <property type="entry name" value="Threonine synthase, N-terminal domain"/>
    <property type="match status" value="1"/>
</dbReference>
<keyword evidence="7" id="KW-0028">Amino-acid biosynthesis</keyword>
<dbReference type="InterPro" id="IPR029144">
    <property type="entry name" value="Thr_synth_N"/>
</dbReference>
<evidence type="ECO:0000256" key="8">
    <source>
        <dbReference type="ARBA" id="ARBA00022697"/>
    </source>
</evidence>
<dbReference type="AlphaFoldDB" id="A0A926EL68"/>
<dbReference type="InterPro" id="IPR036052">
    <property type="entry name" value="TrpB-like_PALP_sf"/>
</dbReference>
<feature type="modified residue" description="N6-(pyridoxal phosphate)lysine" evidence="12">
    <location>
        <position position="113"/>
    </location>
</feature>
<dbReference type="InterPro" id="IPR037158">
    <property type="entry name" value="Thr_synth_N_sf"/>
</dbReference>